<evidence type="ECO:0000313" key="2">
    <source>
        <dbReference type="EMBL" id="KAJ3482221.1"/>
    </source>
</evidence>
<sequence>MKFLYSSVKKYVPDGRMLSIRDKDTVTFIRQQDVSKNPGVDEIVLNVPLSELSEVLPIRTLRVAMRCHGIVPSNGDAKEVMLQCSTHECTEFCRTHVSLFSRPPSTHLTMSLEDASKRDASVPVEKIPPIEDDVTRPPFPPIPLSMERCAELVKEWRDAISADALMYETCGVCARRTQASTMTMVNTLDPRLRVLVRDGISFTRQERKLYSDPICSIDGPVLCPEGVHSSVNKSGVHICAECMVALDANRMPILSLANGQWLGHVPPELKRLNPTERMMVSLYRHNAFVVRVRKGQKKMISNAIVFSQPIAKLCKVLPPTFEEMEGCMGVVFVGPNKPTIEDYKRTRFLVRKSYVRAALNWLVLNHKDYKDVIIDASRLDKYDENVPPGFIKYQPGSATETGENIASHENVEERGTETGPCPLTVQGISVDTLTGLTPKARIASVIRNHLREGKPVLAVGRSDVPESIYHNPEQFPGMFPWLFPYGLGGFDTDRITKRLDRKPHVQRLLEYHDRSLLRLTFIFLSSC</sequence>
<evidence type="ECO:0000313" key="3">
    <source>
        <dbReference type="Proteomes" id="UP001212997"/>
    </source>
</evidence>
<dbReference type="EMBL" id="JANAWD010000283">
    <property type="protein sequence ID" value="KAJ3482221.1"/>
    <property type="molecule type" value="Genomic_DNA"/>
</dbReference>
<name>A0AAD5V202_9APHY</name>
<dbReference type="InterPro" id="IPR046700">
    <property type="entry name" value="DUF6570"/>
</dbReference>
<evidence type="ECO:0000259" key="1">
    <source>
        <dbReference type="Pfam" id="PF20209"/>
    </source>
</evidence>
<dbReference type="AlphaFoldDB" id="A0AAD5V202"/>
<comment type="caution">
    <text evidence="2">The sequence shown here is derived from an EMBL/GenBank/DDBJ whole genome shotgun (WGS) entry which is preliminary data.</text>
</comment>
<protein>
    <recommendedName>
        <fullName evidence="1">DUF6570 domain-containing protein</fullName>
    </recommendedName>
</protein>
<feature type="domain" description="DUF6570" evidence="1">
    <location>
        <begin position="249"/>
        <end position="380"/>
    </location>
</feature>
<gene>
    <name evidence="2" type="ORF">NLI96_g7136</name>
</gene>
<proteinExistence type="predicted"/>
<dbReference type="Proteomes" id="UP001212997">
    <property type="component" value="Unassembled WGS sequence"/>
</dbReference>
<reference evidence="2" key="1">
    <citation type="submission" date="2022-07" db="EMBL/GenBank/DDBJ databases">
        <title>Genome Sequence of Physisporinus lineatus.</title>
        <authorList>
            <person name="Buettner E."/>
        </authorList>
    </citation>
    <scope>NUCLEOTIDE SEQUENCE</scope>
    <source>
        <strain evidence="2">VT162</strain>
    </source>
</reference>
<organism evidence="2 3">
    <name type="scientific">Meripilus lineatus</name>
    <dbReference type="NCBI Taxonomy" id="2056292"/>
    <lineage>
        <taxon>Eukaryota</taxon>
        <taxon>Fungi</taxon>
        <taxon>Dikarya</taxon>
        <taxon>Basidiomycota</taxon>
        <taxon>Agaricomycotina</taxon>
        <taxon>Agaricomycetes</taxon>
        <taxon>Polyporales</taxon>
        <taxon>Meripilaceae</taxon>
        <taxon>Meripilus</taxon>
    </lineage>
</organism>
<keyword evidence="3" id="KW-1185">Reference proteome</keyword>
<accession>A0AAD5V202</accession>
<dbReference type="Pfam" id="PF20209">
    <property type="entry name" value="DUF6570"/>
    <property type="match status" value="1"/>
</dbReference>